<evidence type="ECO:0000256" key="3">
    <source>
        <dbReference type="ARBA" id="ARBA00022617"/>
    </source>
</evidence>
<comment type="caution">
    <text evidence="13">The sequence shown here is derived from an EMBL/GenBank/DDBJ whole genome shotgun (WGS) entry which is preliminary data.</text>
</comment>
<proteinExistence type="inferred from homology"/>
<dbReference type="SUPFAM" id="SSF48264">
    <property type="entry name" value="Cytochrome P450"/>
    <property type="match status" value="1"/>
</dbReference>
<keyword evidence="7" id="KW-0560">Oxidoreductase</keyword>
<keyword evidence="9" id="KW-0503">Monooxygenase</keyword>
<feature type="compositionally biased region" description="Polar residues" evidence="11">
    <location>
        <begin position="18"/>
        <end position="27"/>
    </location>
</feature>
<evidence type="ECO:0000256" key="10">
    <source>
        <dbReference type="ARBA" id="ARBA00023136"/>
    </source>
</evidence>
<keyword evidence="4 12" id="KW-0812">Transmembrane</keyword>
<evidence type="ECO:0000256" key="12">
    <source>
        <dbReference type="SAM" id="Phobius"/>
    </source>
</evidence>
<evidence type="ECO:0000256" key="7">
    <source>
        <dbReference type="ARBA" id="ARBA00023002"/>
    </source>
</evidence>
<evidence type="ECO:0000256" key="11">
    <source>
        <dbReference type="SAM" id="MobiDB-lite"/>
    </source>
</evidence>
<dbReference type="Gene3D" id="1.20.120.990">
    <property type="entry name" value="Glycosyltransferase family 88, C-terminal domain"/>
    <property type="match status" value="1"/>
</dbReference>
<evidence type="ECO:0000256" key="5">
    <source>
        <dbReference type="ARBA" id="ARBA00022723"/>
    </source>
</evidence>
<comment type="subcellular location">
    <subcellularLocation>
        <location evidence="1">Membrane</location>
        <topology evidence="1">Single-pass membrane protein</topology>
    </subcellularLocation>
</comment>
<dbReference type="InterPro" id="IPR036396">
    <property type="entry name" value="Cyt_P450_sf"/>
</dbReference>
<organism evidence="13 14">
    <name type="scientific">Pyrus ussuriensis x Pyrus communis</name>
    <dbReference type="NCBI Taxonomy" id="2448454"/>
    <lineage>
        <taxon>Eukaryota</taxon>
        <taxon>Viridiplantae</taxon>
        <taxon>Streptophyta</taxon>
        <taxon>Embryophyta</taxon>
        <taxon>Tracheophyta</taxon>
        <taxon>Spermatophyta</taxon>
        <taxon>Magnoliopsida</taxon>
        <taxon>eudicotyledons</taxon>
        <taxon>Gunneridae</taxon>
        <taxon>Pentapetalae</taxon>
        <taxon>rosids</taxon>
        <taxon>fabids</taxon>
        <taxon>Rosales</taxon>
        <taxon>Rosaceae</taxon>
        <taxon>Amygdaloideae</taxon>
        <taxon>Maleae</taxon>
        <taxon>Pyrus</taxon>
    </lineage>
</organism>
<evidence type="ECO:0000256" key="2">
    <source>
        <dbReference type="ARBA" id="ARBA00010617"/>
    </source>
</evidence>
<protein>
    <submittedName>
        <fullName evidence="13">Uncharacterized protein</fullName>
    </submittedName>
</protein>
<dbReference type="AlphaFoldDB" id="A0A5N5HJW4"/>
<dbReference type="InterPro" id="IPR050665">
    <property type="entry name" value="Cytochrome_P450_Monooxygen"/>
</dbReference>
<evidence type="ECO:0000256" key="1">
    <source>
        <dbReference type="ARBA" id="ARBA00004167"/>
    </source>
</evidence>
<accession>A0A5N5HJW4</accession>
<evidence type="ECO:0000256" key="6">
    <source>
        <dbReference type="ARBA" id="ARBA00022989"/>
    </source>
</evidence>
<dbReference type="GO" id="GO:0016705">
    <property type="term" value="F:oxidoreductase activity, acting on paired donors, with incorporation or reduction of molecular oxygen"/>
    <property type="evidence" value="ECO:0007669"/>
    <property type="project" value="InterPro"/>
</dbReference>
<evidence type="ECO:0000256" key="8">
    <source>
        <dbReference type="ARBA" id="ARBA00023004"/>
    </source>
</evidence>
<evidence type="ECO:0000313" key="14">
    <source>
        <dbReference type="Proteomes" id="UP000327157"/>
    </source>
</evidence>
<keyword evidence="3" id="KW-0349">Heme</keyword>
<dbReference type="Proteomes" id="UP000327157">
    <property type="component" value="Unassembled WGS sequence"/>
</dbReference>
<keyword evidence="10 12" id="KW-0472">Membrane</keyword>
<evidence type="ECO:0000313" key="13">
    <source>
        <dbReference type="EMBL" id="KAB2623514.1"/>
    </source>
</evidence>
<name>A0A5N5HJW4_9ROSA</name>
<dbReference type="EMBL" id="SMOL01000214">
    <property type="protein sequence ID" value="KAB2623514.1"/>
    <property type="molecule type" value="Genomic_DNA"/>
</dbReference>
<dbReference type="GO" id="GO:0020037">
    <property type="term" value="F:heme binding"/>
    <property type="evidence" value="ECO:0007669"/>
    <property type="project" value="InterPro"/>
</dbReference>
<dbReference type="PANTHER" id="PTHR24282">
    <property type="entry name" value="CYTOCHROME P450 FAMILY MEMBER"/>
    <property type="match status" value="1"/>
</dbReference>
<reference evidence="13 14" key="2">
    <citation type="submission" date="2019-11" db="EMBL/GenBank/DDBJ databases">
        <title>A de novo genome assembly of a pear dwarfing rootstock.</title>
        <authorList>
            <person name="Wang F."/>
            <person name="Wang J."/>
            <person name="Li S."/>
            <person name="Zhang Y."/>
            <person name="Fang M."/>
            <person name="Ma L."/>
            <person name="Zhao Y."/>
            <person name="Jiang S."/>
        </authorList>
    </citation>
    <scope>NUCLEOTIDE SEQUENCE [LARGE SCALE GENOMIC DNA]</scope>
    <source>
        <strain evidence="13">S2</strain>
        <tissue evidence="13">Leaf</tissue>
    </source>
</reference>
<dbReference type="GO" id="GO:0005506">
    <property type="term" value="F:iron ion binding"/>
    <property type="evidence" value="ECO:0007669"/>
    <property type="project" value="InterPro"/>
</dbReference>
<dbReference type="OrthoDB" id="1470350at2759"/>
<sequence>MEGAELETPRRAQRCSNKHNPNPSNSLAAKEGINEWDCLVAKEGSCELDVWPWLQSSTCDVISRAAFGSNYEEGRRIFQLLKEQSKFFIAIFGSVNIPGWGFLPTKMNKRMKEFWSPTWKEIEEHGDNKNIGMSIEDVIEE</sequence>
<dbReference type="PANTHER" id="PTHR24282:SF255">
    <property type="entry name" value="CYTOCHROME P450 72A11-RELATED"/>
    <property type="match status" value="1"/>
</dbReference>
<keyword evidence="6 12" id="KW-1133">Transmembrane helix</keyword>
<evidence type="ECO:0000256" key="4">
    <source>
        <dbReference type="ARBA" id="ARBA00022692"/>
    </source>
</evidence>
<keyword evidence="14" id="KW-1185">Reference proteome</keyword>
<feature type="region of interest" description="Disordered" evidence="11">
    <location>
        <begin position="1"/>
        <end position="28"/>
    </location>
</feature>
<reference evidence="13 14" key="1">
    <citation type="submission" date="2019-09" db="EMBL/GenBank/DDBJ databases">
        <authorList>
            <person name="Ou C."/>
        </authorList>
    </citation>
    <scope>NUCLEOTIDE SEQUENCE [LARGE SCALE GENOMIC DNA]</scope>
    <source>
        <strain evidence="13">S2</strain>
        <tissue evidence="13">Leaf</tissue>
    </source>
</reference>
<dbReference type="GO" id="GO:0004497">
    <property type="term" value="F:monooxygenase activity"/>
    <property type="evidence" value="ECO:0007669"/>
    <property type="project" value="UniProtKB-KW"/>
</dbReference>
<comment type="similarity">
    <text evidence="2">Belongs to the cytochrome P450 family.</text>
</comment>
<keyword evidence="5" id="KW-0479">Metal-binding</keyword>
<keyword evidence="8" id="KW-0408">Iron</keyword>
<feature type="transmembrane region" description="Helical" evidence="12">
    <location>
        <begin position="87"/>
        <end position="103"/>
    </location>
</feature>
<evidence type="ECO:0000256" key="9">
    <source>
        <dbReference type="ARBA" id="ARBA00023033"/>
    </source>
</evidence>
<gene>
    <name evidence="13" type="ORF">D8674_038806</name>
</gene>
<dbReference type="GO" id="GO:0016020">
    <property type="term" value="C:membrane"/>
    <property type="evidence" value="ECO:0007669"/>
    <property type="project" value="UniProtKB-SubCell"/>
</dbReference>